<evidence type="ECO:0000256" key="6">
    <source>
        <dbReference type="ARBA" id="ARBA00022705"/>
    </source>
</evidence>
<dbReference type="Pfam" id="PF04104">
    <property type="entry name" value="DNA_primase_lrg"/>
    <property type="match status" value="1"/>
</dbReference>
<accession>A0A0L7R6N4</accession>
<dbReference type="EMBL" id="KQ414646">
    <property type="protein sequence ID" value="KOC66508.1"/>
    <property type="molecule type" value="Genomic_DNA"/>
</dbReference>
<evidence type="ECO:0000256" key="3">
    <source>
        <dbReference type="ARBA" id="ARBA00019038"/>
    </source>
</evidence>
<dbReference type="AlphaFoldDB" id="A0A0L7R6N4"/>
<dbReference type="CDD" id="cd07322">
    <property type="entry name" value="PriL_PriS_Eukaryotic"/>
    <property type="match status" value="1"/>
</dbReference>
<evidence type="ECO:0000256" key="10">
    <source>
        <dbReference type="ARBA" id="ARBA00023125"/>
    </source>
</evidence>
<evidence type="ECO:0000256" key="5">
    <source>
        <dbReference type="ARBA" id="ARBA00022515"/>
    </source>
</evidence>
<dbReference type="GO" id="GO:0051539">
    <property type="term" value="F:4 iron, 4 sulfur cluster binding"/>
    <property type="evidence" value="ECO:0007669"/>
    <property type="project" value="UniProtKB-KW"/>
</dbReference>
<keyword evidence="10" id="KW-0238">DNA-binding</keyword>
<organism evidence="13 14">
    <name type="scientific">Habropoda laboriosa</name>
    <dbReference type="NCBI Taxonomy" id="597456"/>
    <lineage>
        <taxon>Eukaryota</taxon>
        <taxon>Metazoa</taxon>
        <taxon>Ecdysozoa</taxon>
        <taxon>Arthropoda</taxon>
        <taxon>Hexapoda</taxon>
        <taxon>Insecta</taxon>
        <taxon>Pterygota</taxon>
        <taxon>Neoptera</taxon>
        <taxon>Endopterygota</taxon>
        <taxon>Hymenoptera</taxon>
        <taxon>Apocrita</taxon>
        <taxon>Aculeata</taxon>
        <taxon>Apoidea</taxon>
        <taxon>Anthophila</taxon>
        <taxon>Apidae</taxon>
        <taxon>Habropoda</taxon>
    </lineage>
</organism>
<protein>
    <recommendedName>
        <fullName evidence="3">DNA primase large subunit</fullName>
    </recommendedName>
</protein>
<keyword evidence="14" id="KW-1185">Reference proteome</keyword>
<dbReference type="STRING" id="597456.A0A0L7R6N4"/>
<keyword evidence="9" id="KW-0411">Iron-sulfur</keyword>
<comment type="similarity">
    <text evidence="2">Belongs to the eukaryotic-type primase large subunit family.</text>
</comment>
<dbReference type="InterPro" id="IPR058560">
    <property type="entry name" value="DNA_primase_C"/>
</dbReference>
<dbReference type="GO" id="GO:0003677">
    <property type="term" value="F:DNA binding"/>
    <property type="evidence" value="ECO:0007669"/>
    <property type="project" value="UniProtKB-KW"/>
</dbReference>
<evidence type="ECO:0000313" key="13">
    <source>
        <dbReference type="EMBL" id="KOC66508.1"/>
    </source>
</evidence>
<evidence type="ECO:0000256" key="2">
    <source>
        <dbReference type="ARBA" id="ARBA00010564"/>
    </source>
</evidence>
<proteinExistence type="inferred from homology"/>
<feature type="compositionally biased region" description="Low complexity" evidence="11">
    <location>
        <begin position="384"/>
        <end position="397"/>
    </location>
</feature>
<dbReference type="InterPro" id="IPR007238">
    <property type="entry name" value="DNA_primase_lsu_euk/arc"/>
</dbReference>
<comment type="cofactor">
    <cofactor evidence="1">
        <name>[4Fe-4S] cluster</name>
        <dbReference type="ChEBI" id="CHEBI:49883"/>
    </cofactor>
</comment>
<dbReference type="InterPro" id="IPR016558">
    <property type="entry name" value="DNA_primase_lsu_euk"/>
</dbReference>
<evidence type="ECO:0000256" key="7">
    <source>
        <dbReference type="ARBA" id="ARBA00022723"/>
    </source>
</evidence>
<dbReference type="GO" id="GO:0046872">
    <property type="term" value="F:metal ion binding"/>
    <property type="evidence" value="ECO:0007669"/>
    <property type="project" value="UniProtKB-KW"/>
</dbReference>
<keyword evidence="5" id="KW-0639">Primosome</keyword>
<keyword evidence="6" id="KW-0235">DNA replication</keyword>
<evidence type="ECO:0000256" key="1">
    <source>
        <dbReference type="ARBA" id="ARBA00001966"/>
    </source>
</evidence>
<evidence type="ECO:0000256" key="9">
    <source>
        <dbReference type="ARBA" id="ARBA00023014"/>
    </source>
</evidence>
<dbReference type="GO" id="GO:0006269">
    <property type="term" value="P:DNA replication, synthesis of primer"/>
    <property type="evidence" value="ECO:0007669"/>
    <property type="project" value="UniProtKB-KW"/>
</dbReference>
<name>A0A0L7R6N4_9HYME</name>
<keyword evidence="7" id="KW-0479">Metal-binding</keyword>
<gene>
    <name evidence="13" type="ORF">WH47_08901</name>
</gene>
<keyword evidence="8" id="KW-0408">Iron</keyword>
<feature type="compositionally biased region" description="Low complexity" evidence="11">
    <location>
        <begin position="348"/>
        <end position="358"/>
    </location>
</feature>
<sequence length="436" mass="50022">MWFINQEVEFFKLRFSSLDKEGVEKLLCMHKIDCQQITPEEKDELKEELHSSTSKITNVDIVEFYKVPFRKVTDLIKSRKVYISQGIAYVPHTDLVSVFVSHFRKNMQNGMSHARLSVSNVCDDERIISFLDSLPGYFAGMTRVVWTTTTTPIDKLNELSKSSYPMCMRVLHEALKNNHHLRNSGRIQYGLFLKGIGVTMEDSMNFWKTEFTKKLDVDKFEKEYGYAIRHLYGKEGKQTNYTPLGCPKIIASSVGPGEYHGCPYKHMDHESLRQKLFSFGLSAANITEIAELAKDWHYNIACTTYFKALHNNRLPEKPVIHPNGYFLESRNIMAKDSPTEVEGKERQTQSSSQNLTQSGRLSDKIGTPNRIDRNSGTPLRNIATPSRSSDRTPTTPMRRIDRTSMMTPVKSVKATPKRIENHLNDDEIAELMSEDM</sequence>
<evidence type="ECO:0000256" key="11">
    <source>
        <dbReference type="SAM" id="MobiDB-lite"/>
    </source>
</evidence>
<dbReference type="OrthoDB" id="421393at2759"/>
<feature type="compositionally biased region" description="Basic and acidic residues" evidence="11">
    <location>
        <begin position="337"/>
        <end position="347"/>
    </location>
</feature>
<reference evidence="13 14" key="1">
    <citation type="submission" date="2015-07" db="EMBL/GenBank/DDBJ databases">
        <title>The genome of Habropoda laboriosa.</title>
        <authorList>
            <person name="Pan H."/>
            <person name="Kapheim K."/>
        </authorList>
    </citation>
    <scope>NUCLEOTIDE SEQUENCE [LARGE SCALE GENOMIC DNA]</scope>
    <source>
        <strain evidence="13">0110345459</strain>
    </source>
</reference>
<dbReference type="GO" id="GO:0006270">
    <property type="term" value="P:DNA replication initiation"/>
    <property type="evidence" value="ECO:0007669"/>
    <property type="project" value="TreeGrafter"/>
</dbReference>
<dbReference type="PANTHER" id="PTHR10537:SF3">
    <property type="entry name" value="DNA PRIMASE LARGE SUBUNIT"/>
    <property type="match status" value="1"/>
</dbReference>
<feature type="domain" description="DNA primase large subunit C-terminal" evidence="12">
    <location>
        <begin position="158"/>
        <end position="326"/>
    </location>
</feature>
<dbReference type="PANTHER" id="PTHR10537">
    <property type="entry name" value="DNA PRIMASE LARGE SUBUNIT"/>
    <property type="match status" value="1"/>
</dbReference>
<evidence type="ECO:0000313" key="14">
    <source>
        <dbReference type="Proteomes" id="UP000053825"/>
    </source>
</evidence>
<dbReference type="Pfam" id="PF26466">
    <property type="entry name" value="DNA_primase_lrg_N"/>
    <property type="match status" value="1"/>
</dbReference>
<dbReference type="GO" id="GO:0005658">
    <property type="term" value="C:alpha DNA polymerase:primase complex"/>
    <property type="evidence" value="ECO:0007669"/>
    <property type="project" value="UniProtKB-ARBA"/>
</dbReference>
<evidence type="ECO:0000256" key="4">
    <source>
        <dbReference type="ARBA" id="ARBA00022485"/>
    </source>
</evidence>
<feature type="region of interest" description="Disordered" evidence="11">
    <location>
        <begin position="336"/>
        <end position="399"/>
    </location>
</feature>
<evidence type="ECO:0000259" key="12">
    <source>
        <dbReference type="Pfam" id="PF04104"/>
    </source>
</evidence>
<evidence type="ECO:0000256" key="8">
    <source>
        <dbReference type="ARBA" id="ARBA00023004"/>
    </source>
</evidence>
<dbReference type="Gene3D" id="1.20.930.80">
    <property type="match status" value="1"/>
</dbReference>
<keyword evidence="4" id="KW-0004">4Fe-4S</keyword>
<dbReference type="Proteomes" id="UP000053825">
    <property type="component" value="Unassembled WGS sequence"/>
</dbReference>